<keyword evidence="2" id="KW-1185">Reference proteome</keyword>
<organism evidence="1 2">
    <name type="scientific">Diphasiastrum complanatum</name>
    <name type="common">Issler's clubmoss</name>
    <name type="synonym">Lycopodium complanatum</name>
    <dbReference type="NCBI Taxonomy" id="34168"/>
    <lineage>
        <taxon>Eukaryota</taxon>
        <taxon>Viridiplantae</taxon>
        <taxon>Streptophyta</taxon>
        <taxon>Embryophyta</taxon>
        <taxon>Tracheophyta</taxon>
        <taxon>Lycopodiopsida</taxon>
        <taxon>Lycopodiales</taxon>
        <taxon>Lycopodiaceae</taxon>
        <taxon>Lycopodioideae</taxon>
        <taxon>Diphasiastrum</taxon>
    </lineage>
</organism>
<proteinExistence type="predicted"/>
<protein>
    <submittedName>
        <fullName evidence="1">Uncharacterized protein</fullName>
    </submittedName>
</protein>
<evidence type="ECO:0000313" key="1">
    <source>
        <dbReference type="EMBL" id="KAJ7530931.1"/>
    </source>
</evidence>
<comment type="caution">
    <text evidence="1">The sequence shown here is derived from an EMBL/GenBank/DDBJ whole genome shotgun (WGS) entry which is preliminary data.</text>
</comment>
<dbReference type="Proteomes" id="UP001162992">
    <property type="component" value="Chromosome 14"/>
</dbReference>
<gene>
    <name evidence="1" type="ORF">O6H91_14G025500</name>
</gene>
<reference evidence="2" key="1">
    <citation type="journal article" date="2024" name="Proc. Natl. Acad. Sci. U.S.A.">
        <title>Extraordinary preservation of gene collinearity over three hundred million years revealed in homosporous lycophytes.</title>
        <authorList>
            <person name="Li C."/>
            <person name="Wickell D."/>
            <person name="Kuo L.Y."/>
            <person name="Chen X."/>
            <person name="Nie B."/>
            <person name="Liao X."/>
            <person name="Peng D."/>
            <person name="Ji J."/>
            <person name="Jenkins J."/>
            <person name="Williams M."/>
            <person name="Shu S."/>
            <person name="Plott C."/>
            <person name="Barry K."/>
            <person name="Rajasekar S."/>
            <person name="Grimwood J."/>
            <person name="Han X."/>
            <person name="Sun S."/>
            <person name="Hou Z."/>
            <person name="He W."/>
            <person name="Dai G."/>
            <person name="Sun C."/>
            <person name="Schmutz J."/>
            <person name="Leebens-Mack J.H."/>
            <person name="Li F.W."/>
            <person name="Wang L."/>
        </authorList>
    </citation>
    <scope>NUCLEOTIDE SEQUENCE [LARGE SCALE GENOMIC DNA]</scope>
    <source>
        <strain evidence="2">cv. PW_Plant_1</strain>
    </source>
</reference>
<name>A0ACC2BME9_DIPCM</name>
<dbReference type="EMBL" id="CM055105">
    <property type="protein sequence ID" value="KAJ7530931.1"/>
    <property type="molecule type" value="Genomic_DNA"/>
</dbReference>
<accession>A0ACC2BME9</accession>
<sequence length="108" mass="12454">MRHAYFILRIAIGCRSCQKARVVLRGGEPRGTLGSRDTVLNHECFKTSKVRLGTRESRIKVGQQRLTQPWVQTAVQARRRQAKQNNRKEKHELKLQSPYSIGIASRTR</sequence>
<evidence type="ECO:0000313" key="2">
    <source>
        <dbReference type="Proteomes" id="UP001162992"/>
    </source>
</evidence>